<dbReference type="SUPFAM" id="SSF103473">
    <property type="entry name" value="MFS general substrate transporter"/>
    <property type="match status" value="1"/>
</dbReference>
<reference evidence="7 8" key="1">
    <citation type="submission" date="2017-02" db="EMBL/GenBank/DDBJ databases">
        <title>The new phylogeny of genus Mycobacterium.</title>
        <authorList>
            <person name="Tortoli E."/>
            <person name="Trovato A."/>
            <person name="Cirillo D.M."/>
        </authorList>
    </citation>
    <scope>NUCLEOTIDE SEQUENCE [LARGE SCALE GENOMIC DNA]</scope>
    <source>
        <strain evidence="7 8">DSM 45633</strain>
    </source>
</reference>
<dbReference type="PROSITE" id="PS50850">
    <property type="entry name" value="MFS"/>
    <property type="match status" value="1"/>
</dbReference>
<evidence type="ECO:0000256" key="6">
    <source>
        <dbReference type="ARBA" id="ARBA00023136"/>
    </source>
</evidence>
<protein>
    <submittedName>
        <fullName evidence="7">MFS transporter</fullName>
    </submittedName>
</protein>
<keyword evidence="8" id="KW-1185">Reference proteome</keyword>
<name>A0A7I7R258_9MYCO</name>
<keyword evidence="6" id="KW-0472">Membrane</keyword>
<evidence type="ECO:0000256" key="4">
    <source>
        <dbReference type="ARBA" id="ARBA00022692"/>
    </source>
</evidence>
<dbReference type="CDD" id="cd17321">
    <property type="entry name" value="MFS_MMR_MDR_like"/>
    <property type="match status" value="1"/>
</dbReference>
<dbReference type="AlphaFoldDB" id="A0A7I7R258"/>
<keyword evidence="4" id="KW-0812">Transmembrane</keyword>
<dbReference type="Pfam" id="PF07690">
    <property type="entry name" value="MFS_1"/>
    <property type="match status" value="1"/>
</dbReference>
<comment type="caution">
    <text evidence="7">The sequence shown here is derived from an EMBL/GenBank/DDBJ whole genome shotgun (WGS) entry which is preliminary data.</text>
</comment>
<keyword evidence="5" id="KW-1133">Transmembrane helix</keyword>
<dbReference type="OrthoDB" id="4080117at2"/>
<dbReference type="Gene3D" id="1.20.1250.20">
    <property type="entry name" value="MFS general substrate transporter like domains"/>
    <property type="match status" value="1"/>
</dbReference>
<dbReference type="InterPro" id="IPR020846">
    <property type="entry name" value="MFS_dom"/>
</dbReference>
<keyword evidence="2" id="KW-0813">Transport</keyword>
<gene>
    <name evidence="7" type="ORF">BST33_06460</name>
</gene>
<dbReference type="InterPro" id="IPR036259">
    <property type="entry name" value="MFS_trans_sf"/>
</dbReference>
<dbReference type="PANTHER" id="PTHR42718">
    <property type="entry name" value="MAJOR FACILITATOR SUPERFAMILY MULTIDRUG TRANSPORTER MFSC"/>
    <property type="match status" value="1"/>
</dbReference>
<organism evidence="7 8">
    <name type="scientific">Mycolicibacter minnesotensis</name>
    <dbReference type="NCBI Taxonomy" id="1118379"/>
    <lineage>
        <taxon>Bacteria</taxon>
        <taxon>Bacillati</taxon>
        <taxon>Actinomycetota</taxon>
        <taxon>Actinomycetes</taxon>
        <taxon>Mycobacteriales</taxon>
        <taxon>Mycobacteriaceae</taxon>
        <taxon>Mycolicibacter</taxon>
    </lineage>
</organism>
<dbReference type="Gene3D" id="1.20.1720.10">
    <property type="entry name" value="Multidrug resistance protein D"/>
    <property type="match status" value="1"/>
</dbReference>
<evidence type="ECO:0000313" key="7">
    <source>
        <dbReference type="EMBL" id="ORB01972.1"/>
    </source>
</evidence>
<dbReference type="PANTHER" id="PTHR42718:SF46">
    <property type="entry name" value="BLR6921 PROTEIN"/>
    <property type="match status" value="1"/>
</dbReference>
<evidence type="ECO:0000256" key="1">
    <source>
        <dbReference type="ARBA" id="ARBA00004651"/>
    </source>
</evidence>
<dbReference type="GO" id="GO:0005886">
    <property type="term" value="C:plasma membrane"/>
    <property type="evidence" value="ECO:0007669"/>
    <property type="project" value="UniProtKB-SubCell"/>
</dbReference>
<proteinExistence type="predicted"/>
<evidence type="ECO:0000256" key="2">
    <source>
        <dbReference type="ARBA" id="ARBA00022448"/>
    </source>
</evidence>
<dbReference type="EMBL" id="MVHZ01000005">
    <property type="protein sequence ID" value="ORB01972.1"/>
    <property type="molecule type" value="Genomic_DNA"/>
</dbReference>
<evidence type="ECO:0000256" key="3">
    <source>
        <dbReference type="ARBA" id="ARBA00022475"/>
    </source>
</evidence>
<accession>A0A7I7R258</accession>
<dbReference type="Proteomes" id="UP000192320">
    <property type="component" value="Unassembled WGS sequence"/>
</dbReference>
<dbReference type="GO" id="GO:0022857">
    <property type="term" value="F:transmembrane transporter activity"/>
    <property type="evidence" value="ECO:0007669"/>
    <property type="project" value="InterPro"/>
</dbReference>
<comment type="subcellular location">
    <subcellularLocation>
        <location evidence="1">Cell membrane</location>
        <topology evidence="1">Multi-pass membrane protein</topology>
    </subcellularLocation>
</comment>
<dbReference type="InterPro" id="IPR011701">
    <property type="entry name" value="MFS"/>
</dbReference>
<evidence type="ECO:0000313" key="8">
    <source>
        <dbReference type="Proteomes" id="UP000192320"/>
    </source>
</evidence>
<evidence type="ECO:0000256" key="5">
    <source>
        <dbReference type="ARBA" id="ARBA00022989"/>
    </source>
</evidence>
<keyword evidence="3" id="KW-1003">Cell membrane</keyword>
<sequence>MTALDDAGRGATQWSQDAAGSVPPGRAGSELMSRTSKYVSSWLPSRRFIYAVIAIGGMQLLATMDSTVAIVALPKIQDDLGLSDAGRGWVISAYVLTFGGLMLLGGRLGDTIGRKRTFISGVALFTIASVLCAVAWDAPTLVIARLLQGVGSAIASPTALALIATTFPKGPARNTATAIFGAMTAVGSVMGLVVGGALTEVSWRLAFGINVPIGLLMIYLARTALTETHRERMKLDATGALLATLGCTAAVFAFTIGPEKGWVSTITIGSGVVAVLALLAFAVVERTAENPVVPFSLFKDRNRLMTFAAIFLAGGVLFTLTVTIGLYVQDLMGYSALRAGVGFIPFVIGLGVGLGLSSQLVRRFPPRVLVIAGGVVLLGAMIYGSTINRNLPYFPNFVTLIVLGGLGIGVIVVPLTLSAIAGVGFDQIGPTSAIALMLQSLGGPIVLAIIQAVITSRTLYLGGTNMPVKTMNPAQIAALDAGYTYGLLWIAAVAMLVGAISLLIGYTAKQVAHAQDVQDAFGAGNL</sequence>